<protein>
    <submittedName>
        <fullName evidence="1">Uncharacterized protein</fullName>
    </submittedName>
</protein>
<dbReference type="RefSeq" id="WP_353542754.1">
    <property type="nucleotide sequence ID" value="NZ_BAABRN010000030.1"/>
</dbReference>
<reference evidence="1 2" key="1">
    <citation type="submission" date="2024-02" db="EMBL/GenBank/DDBJ databases">
        <title>Deinococcus xinjiangensis NBRC 107630.</title>
        <authorList>
            <person name="Ichikawa N."/>
            <person name="Katano-Makiyama Y."/>
            <person name="Hidaka K."/>
        </authorList>
    </citation>
    <scope>NUCLEOTIDE SEQUENCE [LARGE SCALE GENOMIC DNA]</scope>
    <source>
        <strain evidence="1 2">NBRC 107630</strain>
    </source>
</reference>
<gene>
    <name evidence="1" type="ORF">Dxin01_02533</name>
</gene>
<proteinExistence type="predicted"/>
<evidence type="ECO:0000313" key="2">
    <source>
        <dbReference type="Proteomes" id="UP001458946"/>
    </source>
</evidence>
<comment type="caution">
    <text evidence="1">The sequence shown here is derived from an EMBL/GenBank/DDBJ whole genome shotgun (WGS) entry which is preliminary data.</text>
</comment>
<accession>A0ABP9VC17</accession>
<name>A0ABP9VC17_9DEIO</name>
<keyword evidence="2" id="KW-1185">Reference proteome</keyword>
<dbReference type="Proteomes" id="UP001458946">
    <property type="component" value="Unassembled WGS sequence"/>
</dbReference>
<organism evidence="1 2">
    <name type="scientific">Deinococcus xinjiangensis</name>
    <dbReference type="NCBI Taxonomy" id="457454"/>
    <lineage>
        <taxon>Bacteria</taxon>
        <taxon>Thermotogati</taxon>
        <taxon>Deinococcota</taxon>
        <taxon>Deinococci</taxon>
        <taxon>Deinococcales</taxon>
        <taxon>Deinococcaceae</taxon>
        <taxon>Deinococcus</taxon>
    </lineage>
</organism>
<dbReference type="EMBL" id="BAABRN010000030">
    <property type="protein sequence ID" value="GAA5502786.1"/>
    <property type="molecule type" value="Genomic_DNA"/>
</dbReference>
<evidence type="ECO:0000313" key="1">
    <source>
        <dbReference type="EMBL" id="GAA5502786.1"/>
    </source>
</evidence>
<sequence>MKEVQEVSVEVTPPYQAPRVEDLGAWQAVTLLNSYPINPGGIFDPSGMGSPDGQ</sequence>